<dbReference type="CDD" id="cd00143">
    <property type="entry name" value="PP2Cc"/>
    <property type="match status" value="1"/>
</dbReference>
<evidence type="ECO:0000256" key="11">
    <source>
        <dbReference type="RuleBase" id="RU003465"/>
    </source>
</evidence>
<dbReference type="AlphaFoldDB" id="A0A0W8BCJ5"/>
<dbReference type="Gene3D" id="3.30.230.10">
    <property type="match status" value="1"/>
</dbReference>
<dbReference type="InterPro" id="IPR035102">
    <property type="entry name" value="Phosphomevalonate_kinase"/>
</dbReference>
<keyword evidence="7 15" id="KW-0418">Kinase</keyword>
<feature type="domain" description="PPM-type phosphatase" evidence="14">
    <location>
        <begin position="551"/>
        <end position="918"/>
    </location>
</feature>
<evidence type="ECO:0000256" key="13">
    <source>
        <dbReference type="SAM" id="MobiDB-lite"/>
    </source>
</evidence>
<dbReference type="GO" id="GO:0004631">
    <property type="term" value="F:phosphomevalonate kinase activity"/>
    <property type="evidence" value="ECO:0007669"/>
    <property type="project" value="UniProtKB-EC"/>
</dbReference>
<organism evidence="15 16">
    <name type="scientific">Phytophthora nicotianae</name>
    <name type="common">Potato buckeye rot agent</name>
    <name type="synonym">Phytophthora parasitica</name>
    <dbReference type="NCBI Taxonomy" id="4792"/>
    <lineage>
        <taxon>Eukaryota</taxon>
        <taxon>Sar</taxon>
        <taxon>Stramenopiles</taxon>
        <taxon>Oomycota</taxon>
        <taxon>Peronosporomycetes</taxon>
        <taxon>Peronosporales</taxon>
        <taxon>Peronosporaceae</taxon>
        <taxon>Phytophthora</taxon>
    </lineage>
</organism>
<dbReference type="Pfam" id="PF00481">
    <property type="entry name" value="PP2C"/>
    <property type="match status" value="1"/>
</dbReference>
<evidence type="ECO:0000256" key="2">
    <source>
        <dbReference type="ARBA" id="ARBA00005017"/>
    </source>
</evidence>
<proteinExistence type="inferred from homology"/>
<dbReference type="InterPro" id="IPR006204">
    <property type="entry name" value="GHMP_kinase_N_dom"/>
</dbReference>
<comment type="subcellular location">
    <subcellularLocation>
        <location evidence="1">Membrane</location>
        <topology evidence="1">Peripheral membrane protein</topology>
    </subcellularLocation>
</comment>
<dbReference type="GO" id="GO:0046872">
    <property type="term" value="F:metal ion binding"/>
    <property type="evidence" value="ECO:0007669"/>
    <property type="project" value="UniProtKB-KW"/>
</dbReference>
<keyword evidence="5" id="KW-0479">Metal-binding</keyword>
<feature type="compositionally biased region" description="Acidic residues" evidence="13">
    <location>
        <begin position="941"/>
        <end position="952"/>
    </location>
</feature>
<evidence type="ECO:0000256" key="1">
    <source>
        <dbReference type="ARBA" id="ARBA00004170"/>
    </source>
</evidence>
<dbReference type="EMBL" id="LNFO01006063">
    <property type="protein sequence ID" value="KUF69639.1"/>
    <property type="molecule type" value="Genomic_DNA"/>
</dbReference>
<evidence type="ECO:0000256" key="3">
    <source>
        <dbReference type="ARBA" id="ARBA00012958"/>
    </source>
</evidence>
<dbReference type="UniPathway" id="UPA00057">
    <property type="reaction ID" value="UER00099"/>
</dbReference>
<dbReference type="OrthoDB" id="10262935at2759"/>
<dbReference type="GO" id="GO:0016020">
    <property type="term" value="C:membrane"/>
    <property type="evidence" value="ECO:0007669"/>
    <property type="project" value="UniProtKB-SubCell"/>
</dbReference>
<evidence type="ECO:0000256" key="12">
    <source>
        <dbReference type="SAM" id="Coils"/>
    </source>
</evidence>
<feature type="region of interest" description="Disordered" evidence="13">
    <location>
        <begin position="471"/>
        <end position="539"/>
    </location>
</feature>
<evidence type="ECO:0000313" key="16">
    <source>
        <dbReference type="Proteomes" id="UP000052943"/>
    </source>
</evidence>
<dbReference type="InterPro" id="IPR014721">
    <property type="entry name" value="Ribsml_uS5_D2-typ_fold_subgr"/>
</dbReference>
<dbReference type="SUPFAM" id="SSF54211">
    <property type="entry name" value="Ribosomal protein S5 domain 2-like"/>
    <property type="match status" value="1"/>
</dbReference>
<dbReference type="PROSITE" id="PS51746">
    <property type="entry name" value="PPM_2"/>
    <property type="match status" value="1"/>
</dbReference>
<evidence type="ECO:0000313" key="15">
    <source>
        <dbReference type="EMBL" id="KUF69639.1"/>
    </source>
</evidence>
<comment type="pathway">
    <text evidence="2">Isoprenoid biosynthesis; isopentenyl diphosphate biosynthesis via mevalonate pathway; isopentenyl diphosphate from (R)-mevalonate: step 2/3.</text>
</comment>
<evidence type="ECO:0000256" key="9">
    <source>
        <dbReference type="ARBA" id="ARBA00022840"/>
    </source>
</evidence>
<dbReference type="STRING" id="4790.A0A0W8BCJ5"/>
<keyword evidence="9" id="KW-0067">ATP-binding</keyword>
<keyword evidence="8 11" id="KW-0378">Hydrolase</keyword>
<accession>A0A0W8BCJ5</accession>
<dbReference type="Pfam" id="PF08544">
    <property type="entry name" value="GHMP_kinases_C"/>
    <property type="match status" value="1"/>
</dbReference>
<dbReference type="InterPro" id="IPR020568">
    <property type="entry name" value="Ribosomal_Su5_D2-typ_SF"/>
</dbReference>
<comment type="similarity">
    <text evidence="11">Belongs to the PP2C family.</text>
</comment>
<dbReference type="PROSITE" id="PS01032">
    <property type="entry name" value="PPM_1"/>
    <property type="match status" value="1"/>
</dbReference>
<dbReference type="InterPro" id="IPR000222">
    <property type="entry name" value="PP2C_BS"/>
</dbReference>
<name>A0A0W8BCJ5_PHYNI</name>
<dbReference type="Proteomes" id="UP000052943">
    <property type="component" value="Unassembled WGS sequence"/>
</dbReference>
<dbReference type="SUPFAM" id="SSF81606">
    <property type="entry name" value="PP2C-like"/>
    <property type="match status" value="1"/>
</dbReference>
<reference evidence="15 16" key="1">
    <citation type="submission" date="2015-11" db="EMBL/GenBank/DDBJ databases">
        <title>Genomes and virulence difference between two physiological races of Phytophthora nicotianae.</title>
        <authorList>
            <person name="Liu H."/>
            <person name="Ma X."/>
            <person name="Yu H."/>
            <person name="Fang D."/>
            <person name="Li Y."/>
            <person name="Wang X."/>
            <person name="Wang W."/>
            <person name="Dong Y."/>
            <person name="Xiao B."/>
        </authorList>
    </citation>
    <scope>NUCLEOTIDE SEQUENCE [LARGE SCALE GENOMIC DNA]</scope>
    <source>
        <strain evidence="16">race 0</strain>
    </source>
</reference>
<gene>
    <name evidence="15" type="ORF">AM587_10014771</name>
</gene>
<dbReference type="GO" id="GO:0019287">
    <property type="term" value="P:isopentenyl diphosphate biosynthetic process, mevalonate pathway"/>
    <property type="evidence" value="ECO:0007669"/>
    <property type="project" value="UniProtKB-UniPathway"/>
</dbReference>
<dbReference type="GO" id="GO:0005777">
    <property type="term" value="C:peroxisome"/>
    <property type="evidence" value="ECO:0007669"/>
    <property type="project" value="TreeGrafter"/>
</dbReference>
<keyword evidence="10 11" id="KW-0904">Protein phosphatase</keyword>
<evidence type="ECO:0000256" key="10">
    <source>
        <dbReference type="ARBA" id="ARBA00022912"/>
    </source>
</evidence>
<protein>
    <recommendedName>
        <fullName evidence="3">phosphomevalonate kinase</fullName>
        <ecNumber evidence="3">2.7.4.2</ecNumber>
    </recommendedName>
</protein>
<dbReference type="InterPro" id="IPR013750">
    <property type="entry name" value="GHMP_kinase_C_dom"/>
</dbReference>
<feature type="region of interest" description="Disordered" evidence="13">
    <location>
        <begin position="930"/>
        <end position="952"/>
    </location>
</feature>
<feature type="compositionally biased region" description="Basic and acidic residues" evidence="13">
    <location>
        <begin position="518"/>
        <end position="535"/>
    </location>
</feature>
<sequence length="952" mass="105596">MMNLRSACVSAPGKVLLVGGYVVLDEQYSGLVLSSTARFYSQVEAKTLGDEDEIPASSSEWRRLFSLAVESKQFDQLIDGWIEENGGGRFRFQLRQNSHRNSYIEETVLCAVNGIAGLEEFKSNDMFQRLKGMKLGVHVTLRGDNDFYSQVQRLQDAKLPLRRDNLRALEAFLPPTMEERGGKQVALKTGMGSSAALVTSLVAALAAFFVPNMNFDEKQQHLEVVHNLAQLSHCYVQRKIGSGFDVSAACFGSQQYTRFPASILNEFTSEDAMRPNEIARCITNHTLWNTSNRVKPVRLPSSFHLLMGDVSSGSATVSMVRQVLKWQKQQPGEAKRVMDEIHHHNLEVEQGFAEICELEENDNTPINWEALATQRGEQWSTTDAKVGAVLLKLSEAFSCFRDLMREMGAAAGVPIEPPEQTAILDATLAIPGVLLAGVPGAGGYDAICVVVIHERALSAVEDLWVQWPTTHPDSIPSLNARKEEPNKRNLNACQGSQVVTPKSTMSKRKFRDDDDIEGDKQTKSSRNKEQVDRVKPSVQEQHGCFSIPGLRFATESWAGMKTSNEDRQVSSAELFPGLVFGVFDGHGGTFSADFLSRHLVKSVASVIRQSIGRKAFADLERSHEQSNQEKARRNAIIEQVKLLRHQLRELETLKDPDSESSVDEIQALVDQLADTIAQLDSEVLQINAEQAVRLEERRKWCKEQHSHFLKSFKEAFERMDSQILQKNPSQDGSTALLVWFLADTAGFSDEEDSEGLTFYTVNVGDCRAVMCRGGRGVALTSDHKPDRPDEQQRIERAGGFVGKIAGLSRVYSAAGAGLAMEREKTTYLAVSRAFGDRSLKTPTPLVSCEPEVKRVIVEHDDLFLVLASDGVWDVLSEQDAVDIVLPHFHNAKAAADAIVKAAYKKGSIDNLTATVVQFGWKSDAQLQQALESSNTSRNEAEAEEEEIDMFNL</sequence>
<dbReference type="PANTHER" id="PTHR31814">
    <property type="match status" value="1"/>
</dbReference>
<dbReference type="EC" id="2.7.4.2" evidence="3"/>
<dbReference type="Pfam" id="PF00288">
    <property type="entry name" value="GHMP_kinases_N"/>
    <property type="match status" value="1"/>
</dbReference>
<dbReference type="SMART" id="SM00332">
    <property type="entry name" value="PP2Cc"/>
    <property type="match status" value="1"/>
</dbReference>
<dbReference type="InterPro" id="IPR001932">
    <property type="entry name" value="PPM-type_phosphatase-like_dom"/>
</dbReference>
<comment type="caution">
    <text evidence="15">The sequence shown here is derived from an EMBL/GenBank/DDBJ whole genome shotgun (WGS) entry which is preliminary data.</text>
</comment>
<feature type="coiled-coil region" evidence="12">
    <location>
        <begin position="633"/>
        <end position="689"/>
    </location>
</feature>
<dbReference type="Gene3D" id="3.60.40.10">
    <property type="entry name" value="PPM-type phosphatase domain"/>
    <property type="match status" value="1"/>
</dbReference>
<keyword evidence="6" id="KW-0547">Nucleotide-binding</keyword>
<feature type="compositionally biased region" description="Polar residues" evidence="13">
    <location>
        <begin position="488"/>
        <end position="504"/>
    </location>
</feature>
<evidence type="ECO:0000256" key="8">
    <source>
        <dbReference type="ARBA" id="ARBA00022801"/>
    </source>
</evidence>
<dbReference type="GO" id="GO:0010142">
    <property type="term" value="P:farnesyl diphosphate biosynthetic process, mevalonate pathway"/>
    <property type="evidence" value="ECO:0007669"/>
    <property type="project" value="TreeGrafter"/>
</dbReference>
<dbReference type="InterPro" id="IPR036457">
    <property type="entry name" value="PPM-type-like_dom_sf"/>
</dbReference>
<evidence type="ECO:0000259" key="14">
    <source>
        <dbReference type="PROSITE" id="PS51746"/>
    </source>
</evidence>
<keyword evidence="4" id="KW-0808">Transferase</keyword>
<dbReference type="GO" id="GO:0004721">
    <property type="term" value="F:phosphoprotein phosphatase activity"/>
    <property type="evidence" value="ECO:0007669"/>
    <property type="project" value="UniProtKB-KW"/>
</dbReference>
<dbReference type="GO" id="GO:0005524">
    <property type="term" value="F:ATP binding"/>
    <property type="evidence" value="ECO:0007669"/>
    <property type="project" value="UniProtKB-KW"/>
</dbReference>
<evidence type="ECO:0000256" key="6">
    <source>
        <dbReference type="ARBA" id="ARBA00022741"/>
    </source>
</evidence>
<dbReference type="PANTHER" id="PTHR31814:SF2">
    <property type="entry name" value="PHOSPHOMEVALONATE KINASE"/>
    <property type="match status" value="1"/>
</dbReference>
<evidence type="ECO:0000256" key="4">
    <source>
        <dbReference type="ARBA" id="ARBA00022679"/>
    </source>
</evidence>
<evidence type="ECO:0000256" key="5">
    <source>
        <dbReference type="ARBA" id="ARBA00022723"/>
    </source>
</evidence>
<keyword evidence="12" id="KW-0175">Coiled coil</keyword>
<evidence type="ECO:0000256" key="7">
    <source>
        <dbReference type="ARBA" id="ARBA00022777"/>
    </source>
</evidence>